<feature type="region of interest" description="Disordered" evidence="1">
    <location>
        <begin position="58"/>
        <end position="91"/>
    </location>
</feature>
<dbReference type="EMBL" id="CM000880">
    <property type="protein sequence ID" value="KQK16705.1"/>
    <property type="molecule type" value="Genomic_DNA"/>
</dbReference>
<name>A0A0Q3L022_BRADI</name>
<evidence type="ECO:0000313" key="4">
    <source>
        <dbReference type="Proteomes" id="UP000008810"/>
    </source>
</evidence>
<proteinExistence type="predicted"/>
<feature type="region of interest" description="Disordered" evidence="1">
    <location>
        <begin position="1"/>
        <end position="21"/>
    </location>
</feature>
<feature type="compositionally biased region" description="Basic residues" evidence="1">
    <location>
        <begin position="137"/>
        <end position="167"/>
    </location>
</feature>
<reference evidence="2" key="2">
    <citation type="submission" date="2017-06" db="EMBL/GenBank/DDBJ databases">
        <title>WGS assembly of Brachypodium distachyon.</title>
        <authorList>
            <consortium name="The International Brachypodium Initiative"/>
            <person name="Lucas S."/>
            <person name="Harmon-Smith M."/>
            <person name="Lail K."/>
            <person name="Tice H."/>
            <person name="Grimwood J."/>
            <person name="Bruce D."/>
            <person name="Barry K."/>
            <person name="Shu S."/>
            <person name="Lindquist E."/>
            <person name="Wang M."/>
            <person name="Pitluck S."/>
            <person name="Vogel J.P."/>
            <person name="Garvin D.F."/>
            <person name="Mockler T.C."/>
            <person name="Schmutz J."/>
            <person name="Rokhsar D."/>
            <person name="Bevan M.W."/>
        </authorList>
    </citation>
    <scope>NUCLEOTIDE SEQUENCE</scope>
    <source>
        <strain evidence="2">Bd21</strain>
    </source>
</reference>
<evidence type="ECO:0000313" key="2">
    <source>
        <dbReference type="EMBL" id="KQK16705.1"/>
    </source>
</evidence>
<dbReference type="InParanoid" id="A0A0Q3L022"/>
<evidence type="ECO:0000256" key="1">
    <source>
        <dbReference type="SAM" id="MobiDB-lite"/>
    </source>
</evidence>
<feature type="compositionally biased region" description="Basic and acidic residues" evidence="1">
    <location>
        <begin position="73"/>
        <end position="91"/>
    </location>
</feature>
<reference evidence="2 3" key="1">
    <citation type="journal article" date="2010" name="Nature">
        <title>Genome sequencing and analysis of the model grass Brachypodium distachyon.</title>
        <authorList>
            <consortium name="International Brachypodium Initiative"/>
        </authorList>
    </citation>
    <scope>NUCLEOTIDE SEQUENCE [LARGE SCALE GENOMIC DNA]</scope>
    <source>
        <strain evidence="2 3">Bd21</strain>
    </source>
</reference>
<dbReference type="Proteomes" id="UP000008810">
    <property type="component" value="Chromosome 1"/>
</dbReference>
<reference evidence="3" key="3">
    <citation type="submission" date="2018-08" db="UniProtKB">
        <authorList>
            <consortium name="EnsemblPlants"/>
        </authorList>
    </citation>
    <scope>IDENTIFICATION</scope>
    <source>
        <strain evidence="3">cv. Bd21</strain>
    </source>
</reference>
<dbReference type="AlphaFoldDB" id="A0A0Q3L022"/>
<feature type="region of interest" description="Disordered" evidence="1">
    <location>
        <begin position="133"/>
        <end position="167"/>
    </location>
</feature>
<keyword evidence="4" id="KW-1185">Reference proteome</keyword>
<accession>A0A0Q3L022</accession>
<evidence type="ECO:0000313" key="3">
    <source>
        <dbReference type="EnsemblPlants" id="KQK16705"/>
    </source>
</evidence>
<dbReference type="Gramene" id="KQK16705">
    <property type="protein sequence ID" value="KQK16705"/>
    <property type="gene ID" value="BRADI_1g30100v3"/>
</dbReference>
<feature type="compositionally biased region" description="Polar residues" evidence="1">
    <location>
        <begin position="1"/>
        <end position="10"/>
    </location>
</feature>
<protein>
    <submittedName>
        <fullName evidence="2 3">Uncharacterized protein</fullName>
    </submittedName>
</protein>
<dbReference type="EnsemblPlants" id="KQK16705">
    <property type="protein sequence ID" value="KQK16705"/>
    <property type="gene ID" value="BRADI_1g30100v3"/>
</dbReference>
<sequence>MFQKKNNAHTTHARKTPVPLQVRLINPMEIAPSSAPPSAAAAGSRKLPPVRCFVPYEVEEDPVFDPDSPRSPSEQRAEDSGGGGDQEKMHLECYNYKTASTWVRQSDKYAEMHYNGDPGNEIKYELVDRAPREQRWHHDRQRPHARPRQLHRQARRRRPRRTRGAAA</sequence>
<gene>
    <name evidence="2" type="ORF">BRADI_1g30100v3</name>
</gene>
<organism evidence="2">
    <name type="scientific">Brachypodium distachyon</name>
    <name type="common">Purple false brome</name>
    <name type="synonym">Trachynia distachya</name>
    <dbReference type="NCBI Taxonomy" id="15368"/>
    <lineage>
        <taxon>Eukaryota</taxon>
        <taxon>Viridiplantae</taxon>
        <taxon>Streptophyta</taxon>
        <taxon>Embryophyta</taxon>
        <taxon>Tracheophyta</taxon>
        <taxon>Spermatophyta</taxon>
        <taxon>Magnoliopsida</taxon>
        <taxon>Liliopsida</taxon>
        <taxon>Poales</taxon>
        <taxon>Poaceae</taxon>
        <taxon>BOP clade</taxon>
        <taxon>Pooideae</taxon>
        <taxon>Stipodae</taxon>
        <taxon>Brachypodieae</taxon>
        <taxon>Brachypodium</taxon>
    </lineage>
</organism>